<feature type="transmembrane region" description="Helical" evidence="6">
    <location>
        <begin position="214"/>
        <end position="235"/>
    </location>
</feature>
<dbReference type="PANTHER" id="PTHR34820:SF4">
    <property type="entry name" value="INNER MEMBRANE PROTEIN YEBZ"/>
    <property type="match status" value="1"/>
</dbReference>
<evidence type="ECO:0000313" key="8">
    <source>
        <dbReference type="EMBL" id="MEV8157414.1"/>
    </source>
</evidence>
<dbReference type="Pfam" id="PF04234">
    <property type="entry name" value="CopC"/>
    <property type="match status" value="1"/>
</dbReference>
<name>A0ABV3KAJ0_9MICC</name>
<evidence type="ECO:0000313" key="9">
    <source>
        <dbReference type="Proteomes" id="UP001553031"/>
    </source>
</evidence>
<dbReference type="EMBL" id="JBFBLL010000002">
    <property type="protein sequence ID" value="MEV8157414.1"/>
    <property type="molecule type" value="Genomic_DNA"/>
</dbReference>
<gene>
    <name evidence="8" type="ORF">AB0O96_04295</name>
</gene>
<evidence type="ECO:0000256" key="2">
    <source>
        <dbReference type="ARBA" id="ARBA00022723"/>
    </source>
</evidence>
<protein>
    <submittedName>
        <fullName evidence="8">Copper resistance CopC family protein</fullName>
    </submittedName>
</protein>
<evidence type="ECO:0000256" key="1">
    <source>
        <dbReference type="ARBA" id="ARBA00004196"/>
    </source>
</evidence>
<keyword evidence="9" id="KW-1185">Reference proteome</keyword>
<keyword evidence="6" id="KW-1133">Transmembrane helix</keyword>
<feature type="region of interest" description="Disordered" evidence="5">
    <location>
        <begin position="177"/>
        <end position="206"/>
    </location>
</feature>
<dbReference type="InterPro" id="IPR032694">
    <property type="entry name" value="CopC/D"/>
</dbReference>
<feature type="domain" description="CopC" evidence="7">
    <location>
        <begin position="82"/>
        <end position="176"/>
    </location>
</feature>
<keyword evidence="6" id="KW-0812">Transmembrane</keyword>
<keyword evidence="4" id="KW-0186">Copper</keyword>
<dbReference type="InterPro" id="IPR014756">
    <property type="entry name" value="Ig_E-set"/>
</dbReference>
<dbReference type="InterPro" id="IPR007348">
    <property type="entry name" value="CopC_dom"/>
</dbReference>
<dbReference type="RefSeq" id="WP_360025687.1">
    <property type="nucleotide sequence ID" value="NZ_JBFAEN010000014.1"/>
</dbReference>
<keyword evidence="2" id="KW-0479">Metal-binding</keyword>
<comment type="caution">
    <text evidence="8">The sequence shown here is derived from an EMBL/GenBank/DDBJ whole genome shotgun (WGS) entry which is preliminary data.</text>
</comment>
<proteinExistence type="predicted"/>
<evidence type="ECO:0000256" key="3">
    <source>
        <dbReference type="ARBA" id="ARBA00022729"/>
    </source>
</evidence>
<evidence type="ECO:0000256" key="4">
    <source>
        <dbReference type="ARBA" id="ARBA00023008"/>
    </source>
</evidence>
<dbReference type="PANTHER" id="PTHR34820">
    <property type="entry name" value="INNER MEMBRANE PROTEIN YEBZ"/>
    <property type="match status" value="1"/>
</dbReference>
<sequence length="241" mass="24445">MEHMNSRHTPPVHTAHARRTRAARTTPVTGVDGASTPVPVSSQAAAGAAAAPGGPRAVVPVLLAGLVAIFLVLATAAPASAHDELVSTNPAAGSSIEKAPTTLELTFSGDIQDIGSEVRVTDSHGTDITRGTLAVQKTKVSQPLREGGDGDETYTVTWRVVSRDGHPIEGTFTYDVGEGAGSTASPAPVASASGQAEGSDDSQQPVSGTGVPGWVLPVIGGVVALVLLLVVLAFATRPRQR</sequence>
<evidence type="ECO:0000256" key="6">
    <source>
        <dbReference type="SAM" id="Phobius"/>
    </source>
</evidence>
<comment type="subcellular location">
    <subcellularLocation>
        <location evidence="1">Cell envelope</location>
    </subcellularLocation>
</comment>
<keyword evidence="3" id="KW-0732">Signal</keyword>
<feature type="region of interest" description="Disordered" evidence="5">
    <location>
        <begin position="1"/>
        <end position="36"/>
    </location>
</feature>
<organism evidence="8 9">
    <name type="scientific">Kocuria salsicia</name>
    <dbReference type="NCBI Taxonomy" id="664639"/>
    <lineage>
        <taxon>Bacteria</taxon>
        <taxon>Bacillati</taxon>
        <taxon>Actinomycetota</taxon>
        <taxon>Actinomycetes</taxon>
        <taxon>Micrococcales</taxon>
        <taxon>Micrococcaceae</taxon>
        <taxon>Kocuria</taxon>
    </lineage>
</organism>
<keyword evidence="6" id="KW-0472">Membrane</keyword>
<feature type="compositionally biased region" description="Low complexity" evidence="5">
    <location>
        <begin position="181"/>
        <end position="196"/>
    </location>
</feature>
<accession>A0ABV3KAJ0</accession>
<reference evidence="8 9" key="1">
    <citation type="submission" date="2024-06" db="EMBL/GenBank/DDBJ databases">
        <title>The Natural Products Discovery Center: Release of the First 8490 Sequenced Strains for Exploring Actinobacteria Biosynthetic Diversity.</title>
        <authorList>
            <person name="Kalkreuter E."/>
            <person name="Kautsar S.A."/>
            <person name="Yang D."/>
            <person name="Bader C.D."/>
            <person name="Teijaro C.N."/>
            <person name="Fluegel L."/>
            <person name="Davis C.M."/>
            <person name="Simpson J.R."/>
            <person name="Lauterbach L."/>
            <person name="Steele A.D."/>
            <person name="Gui C."/>
            <person name="Meng S."/>
            <person name="Li G."/>
            <person name="Viehrig K."/>
            <person name="Ye F."/>
            <person name="Su P."/>
            <person name="Kiefer A.F."/>
            <person name="Nichols A."/>
            <person name="Cepeda A.J."/>
            <person name="Yan W."/>
            <person name="Fan B."/>
            <person name="Jiang Y."/>
            <person name="Adhikari A."/>
            <person name="Zheng C.-J."/>
            <person name="Schuster L."/>
            <person name="Cowan T.M."/>
            <person name="Smanski M.J."/>
            <person name="Chevrette M.G."/>
            <person name="De Carvalho L.P.S."/>
            <person name="Shen B."/>
        </authorList>
    </citation>
    <scope>NUCLEOTIDE SEQUENCE [LARGE SCALE GENOMIC DNA]</scope>
    <source>
        <strain evidence="8 9">NPDC079179</strain>
    </source>
</reference>
<dbReference type="InterPro" id="IPR014755">
    <property type="entry name" value="Cu-Rt/internalin_Ig-like"/>
</dbReference>
<dbReference type="Proteomes" id="UP001553031">
    <property type="component" value="Unassembled WGS sequence"/>
</dbReference>
<evidence type="ECO:0000259" key="7">
    <source>
        <dbReference type="Pfam" id="PF04234"/>
    </source>
</evidence>
<evidence type="ECO:0000256" key="5">
    <source>
        <dbReference type="SAM" id="MobiDB-lite"/>
    </source>
</evidence>
<dbReference type="Gene3D" id="2.60.40.1220">
    <property type="match status" value="1"/>
</dbReference>
<feature type="transmembrane region" description="Helical" evidence="6">
    <location>
        <begin position="57"/>
        <end position="77"/>
    </location>
</feature>
<dbReference type="SUPFAM" id="SSF81296">
    <property type="entry name" value="E set domains"/>
    <property type="match status" value="1"/>
</dbReference>